<evidence type="ECO:0000313" key="3">
    <source>
        <dbReference type="EMBL" id="MDT0498594.1"/>
    </source>
</evidence>
<feature type="domain" description="DUF6094" evidence="2">
    <location>
        <begin position="10"/>
        <end position="231"/>
    </location>
</feature>
<keyword evidence="4" id="KW-1185">Reference proteome</keyword>
<dbReference type="Pfam" id="PF19587">
    <property type="entry name" value="DUF6094"/>
    <property type="match status" value="1"/>
</dbReference>
<evidence type="ECO:0000256" key="1">
    <source>
        <dbReference type="SAM" id="MobiDB-lite"/>
    </source>
</evidence>
<name>A0ABU2WMY0_9GAMM</name>
<dbReference type="RefSeq" id="WP_311366004.1">
    <property type="nucleotide sequence ID" value="NZ_JAVRIC010000023.1"/>
</dbReference>
<dbReference type="Gene3D" id="3.40.50.150">
    <property type="entry name" value="Vaccinia Virus protein VP39"/>
    <property type="match status" value="1"/>
</dbReference>
<sequence>MALMFQRLARNFIKNGYFPTDADTTLRLLQAIEPCPAGELRILDPCCGEGVALAEVKHHLGSERTTAYGVEYDEERAWHAKTLLDHCIHGDLQDCVIGRRQFGLLWLNPPYGDLVTDRQGVATSQKGRQRLEKLFYQRCHSDLQYGGLLVLIVPVYALDRELSGWIATHFDRVRVFGAAVDTFRQVVVLGRRRRADGTDTALRARLEAIGHGDAEAPPLPEVWTGERYTVPPATSPEVRFAAGRLDPKQLADEIRAGRDDSLARDPAQFTQGTAHVVPPALFCSRSGRSSLTVCQTWSKSTSQSSWISLLRMPAGHTGMASRSTRSRNRAGKDFGVSTSTCTPSTRSASFCSLAIVIRPVPVRVSSRFRPPPFEWNEA</sequence>
<accession>A0ABU2WMY0</accession>
<dbReference type="EMBL" id="JAVRIC010000023">
    <property type="protein sequence ID" value="MDT0498594.1"/>
    <property type="molecule type" value="Genomic_DNA"/>
</dbReference>
<dbReference type="Proteomes" id="UP001254608">
    <property type="component" value="Unassembled WGS sequence"/>
</dbReference>
<dbReference type="InterPro" id="IPR029063">
    <property type="entry name" value="SAM-dependent_MTases_sf"/>
</dbReference>
<dbReference type="CDD" id="cd02440">
    <property type="entry name" value="AdoMet_MTases"/>
    <property type="match status" value="1"/>
</dbReference>
<protein>
    <submittedName>
        <fullName evidence="3">DUF6094 domain-containing protein</fullName>
    </submittedName>
</protein>
<organism evidence="3 4">
    <name type="scientific">Banduia mediterranea</name>
    <dbReference type="NCBI Taxonomy" id="3075609"/>
    <lineage>
        <taxon>Bacteria</taxon>
        <taxon>Pseudomonadati</taxon>
        <taxon>Pseudomonadota</taxon>
        <taxon>Gammaproteobacteria</taxon>
        <taxon>Nevskiales</taxon>
        <taxon>Algiphilaceae</taxon>
        <taxon>Banduia</taxon>
    </lineage>
</organism>
<evidence type="ECO:0000313" key="4">
    <source>
        <dbReference type="Proteomes" id="UP001254608"/>
    </source>
</evidence>
<dbReference type="PRINTS" id="PR00507">
    <property type="entry name" value="N12N6MTFRASE"/>
</dbReference>
<dbReference type="InterPro" id="IPR046076">
    <property type="entry name" value="DUF6094"/>
</dbReference>
<reference evidence="3 4" key="1">
    <citation type="submission" date="2023-09" db="EMBL/GenBank/DDBJ databases">
        <authorList>
            <person name="Rey-Velasco X."/>
        </authorList>
    </citation>
    <scope>NUCLEOTIDE SEQUENCE [LARGE SCALE GENOMIC DNA]</scope>
    <source>
        <strain evidence="3 4">W345</strain>
    </source>
</reference>
<dbReference type="SUPFAM" id="SSF53335">
    <property type="entry name" value="S-adenosyl-L-methionine-dependent methyltransferases"/>
    <property type="match status" value="1"/>
</dbReference>
<evidence type="ECO:0000259" key="2">
    <source>
        <dbReference type="Pfam" id="PF19587"/>
    </source>
</evidence>
<comment type="caution">
    <text evidence="3">The sequence shown here is derived from an EMBL/GenBank/DDBJ whole genome shotgun (WGS) entry which is preliminary data.</text>
</comment>
<proteinExistence type="predicted"/>
<feature type="region of interest" description="Disordered" evidence="1">
    <location>
        <begin position="317"/>
        <end position="342"/>
    </location>
</feature>
<gene>
    <name evidence="3" type="ORF">RM530_14680</name>
</gene>